<dbReference type="Proteomes" id="UP001055811">
    <property type="component" value="Linkage Group LG04"/>
</dbReference>
<evidence type="ECO:0000313" key="1">
    <source>
        <dbReference type="EMBL" id="KAI3753693.1"/>
    </source>
</evidence>
<protein>
    <submittedName>
        <fullName evidence="1">Uncharacterized protein</fullName>
    </submittedName>
</protein>
<accession>A0ACB9E537</accession>
<organism evidence="1 2">
    <name type="scientific">Cichorium intybus</name>
    <name type="common">Chicory</name>
    <dbReference type="NCBI Taxonomy" id="13427"/>
    <lineage>
        <taxon>Eukaryota</taxon>
        <taxon>Viridiplantae</taxon>
        <taxon>Streptophyta</taxon>
        <taxon>Embryophyta</taxon>
        <taxon>Tracheophyta</taxon>
        <taxon>Spermatophyta</taxon>
        <taxon>Magnoliopsida</taxon>
        <taxon>eudicotyledons</taxon>
        <taxon>Gunneridae</taxon>
        <taxon>Pentapetalae</taxon>
        <taxon>asterids</taxon>
        <taxon>campanulids</taxon>
        <taxon>Asterales</taxon>
        <taxon>Asteraceae</taxon>
        <taxon>Cichorioideae</taxon>
        <taxon>Cichorieae</taxon>
        <taxon>Cichoriinae</taxon>
        <taxon>Cichorium</taxon>
    </lineage>
</organism>
<comment type="caution">
    <text evidence="1">The sequence shown here is derived from an EMBL/GenBank/DDBJ whole genome shotgun (WGS) entry which is preliminary data.</text>
</comment>
<gene>
    <name evidence="1" type="ORF">L2E82_25754</name>
</gene>
<reference evidence="2" key="1">
    <citation type="journal article" date="2022" name="Mol. Ecol. Resour.">
        <title>The genomes of chicory, endive, great burdock and yacon provide insights into Asteraceae palaeo-polyploidization history and plant inulin production.</title>
        <authorList>
            <person name="Fan W."/>
            <person name="Wang S."/>
            <person name="Wang H."/>
            <person name="Wang A."/>
            <person name="Jiang F."/>
            <person name="Liu H."/>
            <person name="Zhao H."/>
            <person name="Xu D."/>
            <person name="Zhang Y."/>
        </authorList>
    </citation>
    <scope>NUCLEOTIDE SEQUENCE [LARGE SCALE GENOMIC DNA]</scope>
    <source>
        <strain evidence="2">cv. Punajuju</strain>
    </source>
</reference>
<proteinExistence type="predicted"/>
<name>A0ACB9E537_CICIN</name>
<keyword evidence="2" id="KW-1185">Reference proteome</keyword>
<evidence type="ECO:0000313" key="2">
    <source>
        <dbReference type="Proteomes" id="UP001055811"/>
    </source>
</evidence>
<reference evidence="1 2" key="2">
    <citation type="journal article" date="2022" name="Mol. Ecol. Resour.">
        <title>The genomes of chicory, endive, great burdock and yacon provide insights into Asteraceae paleo-polyploidization history and plant inulin production.</title>
        <authorList>
            <person name="Fan W."/>
            <person name="Wang S."/>
            <person name="Wang H."/>
            <person name="Wang A."/>
            <person name="Jiang F."/>
            <person name="Liu H."/>
            <person name="Zhao H."/>
            <person name="Xu D."/>
            <person name="Zhang Y."/>
        </authorList>
    </citation>
    <scope>NUCLEOTIDE SEQUENCE [LARGE SCALE GENOMIC DNA]</scope>
    <source>
        <strain evidence="2">cv. Punajuju</strain>
        <tissue evidence="1">Leaves</tissue>
    </source>
</reference>
<dbReference type="EMBL" id="CM042012">
    <property type="protein sequence ID" value="KAI3753693.1"/>
    <property type="molecule type" value="Genomic_DNA"/>
</dbReference>
<sequence length="106" mass="11773">MEVKRMINRDRATDGFSESNLLGLETYGAVYYGPLRDQTTGYSHMKVSLLQDSFVRQLWSKIGKKTYIHLIGSSEELLGVPVTVHQTLNLAIGACRIQEVGSQGAQ</sequence>